<dbReference type="GO" id="GO:0051205">
    <property type="term" value="P:protein insertion into membrane"/>
    <property type="evidence" value="ECO:0007669"/>
    <property type="project" value="TreeGrafter"/>
</dbReference>
<dbReference type="AlphaFoldDB" id="D6ZEM0"/>
<keyword evidence="8 18" id="KW-1133">Transmembrane helix</keyword>
<dbReference type="Proteomes" id="UP000002247">
    <property type="component" value="Chromosome"/>
</dbReference>
<dbReference type="GO" id="GO:0005886">
    <property type="term" value="C:plasma membrane"/>
    <property type="evidence" value="ECO:0007669"/>
    <property type="project" value="UniProtKB-SubCell"/>
</dbReference>
<dbReference type="GO" id="GO:0015031">
    <property type="term" value="P:protein transport"/>
    <property type="evidence" value="ECO:0007669"/>
    <property type="project" value="UniProtKB-KW"/>
</dbReference>
<evidence type="ECO:0000256" key="2">
    <source>
        <dbReference type="ARBA" id="ARBA00010527"/>
    </source>
</evidence>
<evidence type="ECO:0000256" key="10">
    <source>
        <dbReference type="ARBA" id="ARBA00023186"/>
    </source>
</evidence>
<comment type="function">
    <text evidence="11">Required for the insertion and/or proper folding and/or complex formation of integral membrane proteins into the membrane. Involved in integration of membrane proteins that insert both dependently and independently of the Sec translocase complex, as well as at least some lipoproteins. Aids folding of multispanning membrane proteins.</text>
</comment>
<evidence type="ECO:0000256" key="14">
    <source>
        <dbReference type="ARBA" id="ARBA00033245"/>
    </source>
</evidence>
<keyword evidence="6 16" id="KW-0812">Transmembrane</keyword>
<dbReference type="RefSeq" id="WP_013139943.1">
    <property type="nucleotide sequence ID" value="NC_014168.1"/>
</dbReference>
<evidence type="ECO:0000256" key="3">
    <source>
        <dbReference type="ARBA" id="ARBA00015325"/>
    </source>
</evidence>
<evidence type="ECO:0000256" key="8">
    <source>
        <dbReference type="ARBA" id="ARBA00022989"/>
    </source>
</evidence>
<dbReference type="CDD" id="cd20070">
    <property type="entry name" value="5TM_YidC_Alb3"/>
    <property type="match status" value="1"/>
</dbReference>
<evidence type="ECO:0000256" key="15">
    <source>
        <dbReference type="ARBA" id="ARBA00033342"/>
    </source>
</evidence>
<evidence type="ECO:0000256" key="13">
    <source>
        <dbReference type="ARBA" id="ARBA00031538"/>
    </source>
</evidence>
<dbReference type="HOGENOM" id="CLU_036138_3_0_11"/>
<proteinExistence type="inferred from homology"/>
<keyword evidence="10" id="KW-0143">Chaperone</keyword>
<feature type="transmembrane region" description="Helical" evidence="18">
    <location>
        <begin position="30"/>
        <end position="51"/>
    </location>
</feature>
<comment type="subunit">
    <text evidence="12">Interacts with the Sec translocase complex via SecD. Specifically interacts with transmembrane segments of nascent integral membrane proteins during membrane integration.</text>
</comment>
<evidence type="ECO:0000256" key="1">
    <source>
        <dbReference type="ARBA" id="ARBA00004651"/>
    </source>
</evidence>
<feature type="domain" description="Membrane insertase YidC/Oxa/ALB C-terminal" evidence="19">
    <location>
        <begin position="32"/>
        <end position="274"/>
    </location>
</feature>
<evidence type="ECO:0000256" key="12">
    <source>
        <dbReference type="ARBA" id="ARBA00026028"/>
    </source>
</evidence>
<dbReference type="InterPro" id="IPR001708">
    <property type="entry name" value="YidC/ALB3/OXA1/COX18"/>
</dbReference>
<comment type="subcellular location">
    <subcellularLocation>
        <location evidence="1">Cell membrane</location>
        <topology evidence="1">Multi-pass membrane protein</topology>
    </subcellularLocation>
    <subcellularLocation>
        <location evidence="16">Membrane</location>
        <topology evidence="16">Multi-pass membrane protein</topology>
    </subcellularLocation>
</comment>
<dbReference type="EMBL" id="CP001958">
    <property type="protein sequence ID" value="ADG99496.1"/>
    <property type="molecule type" value="Genomic_DNA"/>
</dbReference>
<evidence type="ECO:0000256" key="9">
    <source>
        <dbReference type="ARBA" id="ARBA00023136"/>
    </source>
</evidence>
<feature type="transmembrane region" description="Helical" evidence="18">
    <location>
        <begin position="192"/>
        <end position="211"/>
    </location>
</feature>
<feature type="region of interest" description="Disordered" evidence="17">
    <location>
        <begin position="291"/>
        <end position="320"/>
    </location>
</feature>
<accession>D6ZEM0</accession>
<organism evidence="20 21">
    <name type="scientific">Segniliparus rotundus (strain ATCC BAA-972 / CDC 1076 / CIP 108378 / DSM 44985 / JCM 13578)</name>
    <dbReference type="NCBI Taxonomy" id="640132"/>
    <lineage>
        <taxon>Bacteria</taxon>
        <taxon>Bacillati</taxon>
        <taxon>Actinomycetota</taxon>
        <taxon>Actinomycetes</taxon>
        <taxon>Mycobacteriales</taxon>
        <taxon>Segniliparaceae</taxon>
        <taxon>Segniliparus</taxon>
    </lineage>
</organism>
<evidence type="ECO:0000256" key="4">
    <source>
        <dbReference type="ARBA" id="ARBA00022448"/>
    </source>
</evidence>
<dbReference type="InterPro" id="IPR047196">
    <property type="entry name" value="YidC_ALB_C"/>
</dbReference>
<keyword evidence="21" id="KW-1185">Reference proteome</keyword>
<evidence type="ECO:0000256" key="18">
    <source>
        <dbReference type="SAM" id="Phobius"/>
    </source>
</evidence>
<name>D6ZEM0_SEGRD</name>
<protein>
    <recommendedName>
        <fullName evidence="3">Membrane protein insertase YidC</fullName>
    </recommendedName>
    <alternativeName>
        <fullName evidence="15">Foldase YidC</fullName>
    </alternativeName>
    <alternativeName>
        <fullName evidence="14">Membrane integrase YidC</fullName>
    </alternativeName>
    <alternativeName>
        <fullName evidence="13">Membrane protein YidC</fullName>
    </alternativeName>
</protein>
<sequence>MLDFVYYPVSGVLWVWHWVFSQVLGPKSGFAWALSVVALVCTIRALLYAPAVRQIRFMRKMQELQPQMKAIQAKYGKDRQRQALEMQKLQQEHGFNPLLGCLPMLLQIPVFIGLYHVLSSFNRTAGAFFSGGGSLTPEQNRNTSNYVFSPADVQSFLESRFFGVPLSSYILEPAASFDAFIRAGSAVEFQRWQIALVAVPLMIIASVATHMNSRASLSRQPADVAEQPQAAMMRVMSLWVFPLGVLIFGWASPIALLLYWVSNNAWTYGQQHLVFRKIDQEDEEKKLQAIQRRAANAPKPGVKPVRKKSQTQASSDSEDE</sequence>
<dbReference type="NCBIfam" id="NF002899">
    <property type="entry name" value="PRK03449.1"/>
    <property type="match status" value="1"/>
</dbReference>
<feature type="compositionally biased region" description="Polar residues" evidence="17">
    <location>
        <begin position="310"/>
        <end position="320"/>
    </location>
</feature>
<keyword evidence="4" id="KW-0813">Transport</keyword>
<comment type="similarity">
    <text evidence="2">Belongs to the OXA1/ALB3/YidC family. Type 1 subfamily.</text>
</comment>
<keyword evidence="7" id="KW-0653">Protein transport</keyword>
<evidence type="ECO:0000256" key="5">
    <source>
        <dbReference type="ARBA" id="ARBA00022475"/>
    </source>
</evidence>
<dbReference type="GO" id="GO:0032977">
    <property type="term" value="F:membrane insertase activity"/>
    <property type="evidence" value="ECO:0007669"/>
    <property type="project" value="InterPro"/>
</dbReference>
<evidence type="ECO:0000313" key="20">
    <source>
        <dbReference type="EMBL" id="ADG99496.1"/>
    </source>
</evidence>
<dbReference type="InterPro" id="IPR028055">
    <property type="entry name" value="YidC/Oxa/ALB_C"/>
</dbReference>
<gene>
    <name evidence="20" type="ordered locus">Srot_3072</name>
</gene>
<feature type="transmembrane region" description="Helical" evidence="18">
    <location>
        <begin position="238"/>
        <end position="261"/>
    </location>
</feature>
<evidence type="ECO:0000256" key="11">
    <source>
        <dbReference type="ARBA" id="ARBA00025034"/>
    </source>
</evidence>
<evidence type="ECO:0000259" key="19">
    <source>
        <dbReference type="Pfam" id="PF02096"/>
    </source>
</evidence>
<dbReference type="NCBIfam" id="TIGR03592">
    <property type="entry name" value="yidC_oxa1_cterm"/>
    <property type="match status" value="1"/>
</dbReference>
<dbReference type="STRING" id="640132.Srot_3072"/>
<keyword evidence="9 18" id="KW-0472">Membrane</keyword>
<evidence type="ECO:0000313" key="21">
    <source>
        <dbReference type="Proteomes" id="UP000002247"/>
    </source>
</evidence>
<dbReference type="KEGG" id="srt:Srot_3072"/>
<dbReference type="OrthoDB" id="9780552at2"/>
<evidence type="ECO:0000256" key="17">
    <source>
        <dbReference type="SAM" id="MobiDB-lite"/>
    </source>
</evidence>
<keyword evidence="5" id="KW-1003">Cell membrane</keyword>
<dbReference type="Pfam" id="PF02096">
    <property type="entry name" value="60KD_IMP"/>
    <property type="match status" value="1"/>
</dbReference>
<reference evidence="20 21" key="1">
    <citation type="journal article" date="2010" name="Stand. Genomic Sci.">
        <title>Complete genome sequence of Segniliparus rotundus type strain (CDC 1076).</title>
        <authorList>
            <person name="Sikorski J."/>
            <person name="Lapidus A."/>
            <person name="Copeland A."/>
            <person name="Misra M."/>
            <person name="Glavina Del Rio T."/>
            <person name="Nolan M."/>
            <person name="Lucas S."/>
            <person name="Chen F."/>
            <person name="Tice H."/>
            <person name="Cheng J.F."/>
            <person name="Jando M."/>
            <person name="Schneider S."/>
            <person name="Bruce D."/>
            <person name="Goodwin L."/>
            <person name="Pitluck S."/>
            <person name="Liolios K."/>
            <person name="Mikhailova N."/>
            <person name="Pati A."/>
            <person name="Ivanova N."/>
            <person name="Mavromatis K."/>
            <person name="Chen A."/>
            <person name="Palaniappan K."/>
            <person name="Chertkov O."/>
            <person name="Land M."/>
            <person name="Hauser L."/>
            <person name="Chang Y.J."/>
            <person name="Jeffries C.D."/>
            <person name="Brettin T."/>
            <person name="Detter J.C."/>
            <person name="Han C."/>
            <person name="Rohde M."/>
            <person name="Goker M."/>
            <person name="Bristow J."/>
            <person name="Eisen J.A."/>
            <person name="Markowitz V."/>
            <person name="Hugenholtz P."/>
            <person name="Kyrpides N.C."/>
            <person name="Klenk H.P."/>
        </authorList>
    </citation>
    <scope>NUCLEOTIDE SEQUENCE [LARGE SCALE GENOMIC DNA]</scope>
    <source>
        <strain evidence="21">ATCC BAA-972 / CDC 1076 / CIP 108378 / DSM 44985 / JCM 13578</strain>
    </source>
</reference>
<evidence type="ECO:0000256" key="7">
    <source>
        <dbReference type="ARBA" id="ARBA00022927"/>
    </source>
</evidence>
<evidence type="ECO:0000256" key="6">
    <source>
        <dbReference type="ARBA" id="ARBA00022692"/>
    </source>
</evidence>
<dbReference type="PANTHER" id="PTHR12428">
    <property type="entry name" value="OXA1"/>
    <property type="match status" value="1"/>
</dbReference>
<evidence type="ECO:0000256" key="16">
    <source>
        <dbReference type="RuleBase" id="RU003945"/>
    </source>
</evidence>
<dbReference type="PANTHER" id="PTHR12428:SF65">
    <property type="entry name" value="CYTOCHROME C OXIDASE ASSEMBLY PROTEIN COX18, MITOCHONDRIAL"/>
    <property type="match status" value="1"/>
</dbReference>
<dbReference type="eggNOG" id="COG0706">
    <property type="taxonomic scope" value="Bacteria"/>
</dbReference>